<dbReference type="GO" id="GO:0003677">
    <property type="term" value="F:DNA binding"/>
    <property type="evidence" value="ECO:0007669"/>
    <property type="project" value="TreeGrafter"/>
</dbReference>
<evidence type="ECO:0000313" key="4">
    <source>
        <dbReference type="EMBL" id="CAF3635939.1"/>
    </source>
</evidence>
<evidence type="ECO:0000313" key="2">
    <source>
        <dbReference type="EMBL" id="CAF0850705.1"/>
    </source>
</evidence>
<dbReference type="OrthoDB" id="10014361at2759"/>
<dbReference type="InterPro" id="IPR029176">
    <property type="entry name" value="SPATA24"/>
</dbReference>
<protein>
    <submittedName>
        <fullName evidence="3">Uncharacterized protein</fullName>
    </submittedName>
</protein>
<evidence type="ECO:0000313" key="6">
    <source>
        <dbReference type="Proteomes" id="UP000663829"/>
    </source>
</evidence>
<gene>
    <name evidence="3" type="ORF">GPM918_LOCUS12570</name>
    <name evidence="2" type="ORF">OVA965_LOCUS7127</name>
    <name evidence="5" type="ORF">SRO942_LOCUS12570</name>
    <name evidence="4" type="ORF">TMI583_LOCUS7123</name>
</gene>
<dbReference type="Proteomes" id="UP000681722">
    <property type="component" value="Unassembled WGS sequence"/>
</dbReference>
<comment type="caution">
    <text evidence="3">The sequence shown here is derived from an EMBL/GenBank/DDBJ whole genome shotgun (WGS) entry which is preliminary data.</text>
</comment>
<organism evidence="3 6">
    <name type="scientific">Didymodactylos carnosus</name>
    <dbReference type="NCBI Taxonomy" id="1234261"/>
    <lineage>
        <taxon>Eukaryota</taxon>
        <taxon>Metazoa</taxon>
        <taxon>Spiralia</taxon>
        <taxon>Gnathifera</taxon>
        <taxon>Rotifera</taxon>
        <taxon>Eurotatoria</taxon>
        <taxon>Bdelloidea</taxon>
        <taxon>Philodinida</taxon>
        <taxon>Philodinidae</taxon>
        <taxon>Didymodactylos</taxon>
    </lineage>
</organism>
<dbReference type="EMBL" id="CAJNOK010002230">
    <property type="protein sequence ID" value="CAF0850705.1"/>
    <property type="molecule type" value="Genomic_DNA"/>
</dbReference>
<dbReference type="GO" id="GO:0005634">
    <property type="term" value="C:nucleus"/>
    <property type="evidence" value="ECO:0007669"/>
    <property type="project" value="TreeGrafter"/>
</dbReference>
<dbReference type="GO" id="GO:0005737">
    <property type="term" value="C:cytoplasm"/>
    <property type="evidence" value="ECO:0007669"/>
    <property type="project" value="TreeGrafter"/>
</dbReference>
<dbReference type="EMBL" id="CAJNOQ010002767">
    <property type="protein sequence ID" value="CAF0977464.1"/>
    <property type="molecule type" value="Genomic_DNA"/>
</dbReference>
<name>A0A814F358_9BILA</name>
<reference evidence="3" key="1">
    <citation type="submission" date="2021-02" db="EMBL/GenBank/DDBJ databases">
        <authorList>
            <person name="Nowell W R."/>
        </authorList>
    </citation>
    <scope>NUCLEOTIDE SEQUENCE</scope>
</reference>
<sequence>MTTTTFSFIESQLHDVIRSQQATIDQLTAELEFKKNYVPLEQYEDALLKLESSAKTEIELKDKLNDMNLKLNETFVILNDVCKKIDSERQIFNNLLLNIKKTTVNEMKKNTELFTKTLQIENEYVEQRQLLETKNCELKQLTNKMKSNDKKLSYTINKLEVKLEQEKFITREISKNKFK</sequence>
<dbReference type="Proteomes" id="UP000677228">
    <property type="component" value="Unassembled WGS sequence"/>
</dbReference>
<evidence type="ECO:0000256" key="1">
    <source>
        <dbReference type="SAM" id="Coils"/>
    </source>
</evidence>
<dbReference type="Proteomes" id="UP000663829">
    <property type="component" value="Unassembled WGS sequence"/>
</dbReference>
<accession>A0A814F358</accession>
<dbReference type="Pfam" id="PF15175">
    <property type="entry name" value="SPATA24"/>
    <property type="match status" value="1"/>
</dbReference>
<dbReference type="EMBL" id="CAJOBA010002230">
    <property type="protein sequence ID" value="CAF3635939.1"/>
    <property type="molecule type" value="Genomic_DNA"/>
</dbReference>
<evidence type="ECO:0000313" key="3">
    <source>
        <dbReference type="EMBL" id="CAF0977464.1"/>
    </source>
</evidence>
<proteinExistence type="predicted"/>
<feature type="coiled-coil region" evidence="1">
    <location>
        <begin position="124"/>
        <end position="151"/>
    </location>
</feature>
<dbReference type="PANTHER" id="PTHR35155">
    <property type="entry name" value="SPERMATOGENESIS-ASSOCIATED PROTEIN 24"/>
    <property type="match status" value="1"/>
</dbReference>
<evidence type="ECO:0000313" key="5">
    <source>
        <dbReference type="EMBL" id="CAF3750307.1"/>
    </source>
</evidence>
<keyword evidence="6" id="KW-1185">Reference proteome</keyword>
<dbReference type="AlphaFoldDB" id="A0A814F358"/>
<dbReference type="Proteomes" id="UP000682733">
    <property type="component" value="Unassembled WGS sequence"/>
</dbReference>
<keyword evidence="1" id="KW-0175">Coiled coil</keyword>
<dbReference type="EMBL" id="CAJOBC010002767">
    <property type="protein sequence ID" value="CAF3750307.1"/>
    <property type="molecule type" value="Genomic_DNA"/>
</dbReference>
<dbReference type="PANTHER" id="PTHR35155:SF1">
    <property type="entry name" value="SPERMATOGENESIS-ASSOCIATED PROTEIN 24"/>
    <property type="match status" value="1"/>
</dbReference>